<evidence type="ECO:0000313" key="9">
    <source>
        <dbReference type="EMBL" id="KAE8256460.1"/>
    </source>
</evidence>
<evidence type="ECO:0000259" key="7">
    <source>
        <dbReference type="Pfam" id="PF01138"/>
    </source>
</evidence>
<dbReference type="SUPFAM" id="SSF54211">
    <property type="entry name" value="Ribosomal protein S5 domain 2-like"/>
    <property type="match status" value="1"/>
</dbReference>
<dbReference type="AlphaFoldDB" id="A0A177UZQ7"/>
<dbReference type="GO" id="GO:0071035">
    <property type="term" value="P:nuclear polyadenylation-dependent rRNA catabolic process"/>
    <property type="evidence" value="ECO:0007669"/>
    <property type="project" value="TreeGrafter"/>
</dbReference>
<dbReference type="InterPro" id="IPR001247">
    <property type="entry name" value="ExoRNase_PH_dom1"/>
</dbReference>
<dbReference type="GO" id="GO:0005730">
    <property type="term" value="C:nucleolus"/>
    <property type="evidence" value="ECO:0007669"/>
    <property type="project" value="UniProtKB-SubCell"/>
</dbReference>
<dbReference type="Pfam" id="PF01138">
    <property type="entry name" value="RNase_PH"/>
    <property type="match status" value="1"/>
</dbReference>
<keyword evidence="11" id="KW-1185">Reference proteome</keyword>
<dbReference type="Proteomes" id="UP000077671">
    <property type="component" value="Unassembled WGS sequence"/>
</dbReference>
<dbReference type="GO" id="GO:0034473">
    <property type="term" value="P:U1 snRNA 3'-end processing"/>
    <property type="evidence" value="ECO:0007669"/>
    <property type="project" value="TreeGrafter"/>
</dbReference>
<name>A0A177UZQ7_9BASI</name>
<dbReference type="EMBL" id="LWDD02000851">
    <property type="protein sequence ID" value="KAE8256460.1"/>
    <property type="molecule type" value="Genomic_DNA"/>
</dbReference>
<dbReference type="GO" id="GO:0034476">
    <property type="term" value="P:U5 snRNA 3'-end processing"/>
    <property type="evidence" value="ECO:0007669"/>
    <property type="project" value="TreeGrafter"/>
</dbReference>
<dbReference type="GO" id="GO:0016075">
    <property type="term" value="P:rRNA catabolic process"/>
    <property type="evidence" value="ECO:0007669"/>
    <property type="project" value="TreeGrafter"/>
</dbReference>
<reference evidence="9" key="1">
    <citation type="submission" date="2016-04" db="EMBL/GenBank/DDBJ databases">
        <authorList>
            <person name="Nguyen H.D."/>
            <person name="Kesanakurti P."/>
            <person name="Cullis J."/>
            <person name="Levesque C.A."/>
            <person name="Hambleton S."/>
        </authorList>
    </citation>
    <scope>NUCLEOTIDE SEQUENCE</scope>
    <source>
        <strain evidence="9">DAOMC 238032</strain>
    </source>
</reference>
<comment type="similarity">
    <text evidence="3">Belongs to the RNase PH family.</text>
</comment>
<evidence type="ECO:0000256" key="2">
    <source>
        <dbReference type="ARBA" id="ARBA00004604"/>
    </source>
</evidence>
<dbReference type="InterPro" id="IPR027408">
    <property type="entry name" value="PNPase/RNase_PH_dom_sf"/>
</dbReference>
<dbReference type="SUPFAM" id="SSF55666">
    <property type="entry name" value="Ribonuclease PH domain 2-like"/>
    <property type="match status" value="1"/>
</dbReference>
<dbReference type="InterPro" id="IPR036345">
    <property type="entry name" value="ExoRNase_PH_dom2_sf"/>
</dbReference>
<dbReference type="GO" id="GO:0000177">
    <property type="term" value="C:cytoplasmic exosome (RNase complex)"/>
    <property type="evidence" value="ECO:0007669"/>
    <property type="project" value="TreeGrafter"/>
</dbReference>
<keyword evidence="4" id="KW-0963">Cytoplasm</keyword>
<dbReference type="EMBL" id="CAJHJG010000798">
    <property type="protein sequence ID" value="CAD6905904.1"/>
    <property type="molecule type" value="Genomic_DNA"/>
</dbReference>
<dbReference type="Proteomes" id="UP000836402">
    <property type="component" value="Unassembled WGS sequence"/>
</dbReference>
<comment type="subcellular location">
    <subcellularLocation>
        <location evidence="1">Cytoplasm</location>
    </subcellularLocation>
    <subcellularLocation>
        <location evidence="2">Nucleus</location>
        <location evidence="2">Nucleolus</location>
    </subcellularLocation>
</comment>
<protein>
    <recommendedName>
        <fullName evidence="6">Ribosomal RNA-processing protein 42</fullName>
    </recommendedName>
</protein>
<evidence type="ECO:0000256" key="1">
    <source>
        <dbReference type="ARBA" id="ARBA00004496"/>
    </source>
</evidence>
<evidence type="ECO:0000256" key="3">
    <source>
        <dbReference type="ARBA" id="ARBA00006678"/>
    </source>
</evidence>
<comment type="caution">
    <text evidence="9">The sequence shown here is derived from an EMBL/GenBank/DDBJ whole genome shotgun (WGS) entry which is preliminary data.</text>
</comment>
<dbReference type="InterPro" id="IPR050590">
    <property type="entry name" value="Exosome_comp_Rrp42_subfam"/>
</dbReference>
<dbReference type="GO" id="GO:0034475">
    <property type="term" value="P:U4 snRNA 3'-end processing"/>
    <property type="evidence" value="ECO:0007669"/>
    <property type="project" value="TreeGrafter"/>
</dbReference>
<dbReference type="InterPro" id="IPR020568">
    <property type="entry name" value="Ribosomal_Su5_D2-typ_SF"/>
</dbReference>
<evidence type="ECO:0000313" key="11">
    <source>
        <dbReference type="Proteomes" id="UP000836402"/>
    </source>
</evidence>
<evidence type="ECO:0000256" key="4">
    <source>
        <dbReference type="ARBA" id="ARBA00022490"/>
    </source>
</evidence>
<evidence type="ECO:0000256" key="6">
    <source>
        <dbReference type="ARBA" id="ARBA00042523"/>
    </source>
</evidence>
<organism evidence="9 10">
    <name type="scientific">Tilletia caries</name>
    <name type="common">wheat bunt fungus</name>
    <dbReference type="NCBI Taxonomy" id="13290"/>
    <lineage>
        <taxon>Eukaryota</taxon>
        <taxon>Fungi</taxon>
        <taxon>Dikarya</taxon>
        <taxon>Basidiomycota</taxon>
        <taxon>Ustilaginomycotina</taxon>
        <taxon>Exobasidiomycetes</taxon>
        <taxon>Tilletiales</taxon>
        <taxon>Tilletiaceae</taxon>
        <taxon>Tilletia</taxon>
    </lineage>
</organism>
<reference evidence="9" key="2">
    <citation type="journal article" date="2019" name="IMA Fungus">
        <title>Genome sequencing and comparison of five Tilletia species to identify candidate genes for the detection of regulated species infecting wheat.</title>
        <authorList>
            <person name="Nguyen H.D.T."/>
            <person name="Sultana T."/>
            <person name="Kesanakurti P."/>
            <person name="Hambleton S."/>
        </authorList>
    </citation>
    <scope>NUCLEOTIDE SEQUENCE</scope>
    <source>
        <strain evidence="9">DAOMC 238032</strain>
    </source>
</reference>
<sequence length="392" mass="41242">MAATAAASGSTLAPPPLSTAERTLVLSALLNSDPPHRAHARPPLAFRPIQLETDVLPSAHGSARLIWGVGGAGGGGFDTEAVTEVLVGVSVEVKKVDAREPPVVCSVEVDPALQHSLSAPYSTESISSSLTTLLSSALSPTSTSEDDDDEEGIIFPLSQRTVIPDQSHWHFYIDATILSLSAGNLVDATFAAVFAALSDVRIPRTRQVRFRAEGGAVAAGEGEGERQKGDELGMIKQKRVDRAVDFELLQDDTGFGGDRLRNWEAIPVCVTVSLLPHTVLLDADATESLVVPSQIHVIASSTGHIYSIHFAGPGGFWESSSSSAGAHKASGGSIPIGTFDPNESIQRGMGSRFEAVKNAIKVGVNSASALATVLCKQIEEQQRVREERLLAG</sequence>
<dbReference type="PANTHER" id="PTHR11097">
    <property type="entry name" value="EXOSOME COMPLEX EXONUCLEASE RIBOSOMAL RNA PROCESSING PROTEIN"/>
    <property type="match status" value="1"/>
</dbReference>
<proteinExistence type="inferred from homology"/>
<dbReference type="GO" id="GO:0035925">
    <property type="term" value="F:mRNA 3'-UTR AU-rich region binding"/>
    <property type="evidence" value="ECO:0007669"/>
    <property type="project" value="TreeGrafter"/>
</dbReference>
<reference evidence="8" key="3">
    <citation type="submission" date="2020-10" db="EMBL/GenBank/DDBJ databases">
        <authorList>
            <person name="Sedaghatjoo S."/>
        </authorList>
    </citation>
    <scope>NUCLEOTIDE SEQUENCE</scope>
    <source>
        <strain evidence="8">AZH3</strain>
    </source>
</reference>
<evidence type="ECO:0000313" key="8">
    <source>
        <dbReference type="EMBL" id="CAD6905904.1"/>
    </source>
</evidence>
<dbReference type="PANTHER" id="PTHR11097:SF8">
    <property type="entry name" value="EXOSOME COMPLEX COMPONENT RRP42"/>
    <property type="match status" value="1"/>
</dbReference>
<dbReference type="GO" id="GO:0000176">
    <property type="term" value="C:nuclear exosome (RNase complex)"/>
    <property type="evidence" value="ECO:0007669"/>
    <property type="project" value="UniProtKB-ARBA"/>
</dbReference>
<feature type="domain" description="Exoribonuclease phosphorolytic" evidence="7">
    <location>
        <begin position="46"/>
        <end position="203"/>
    </location>
</feature>
<dbReference type="GO" id="GO:0071038">
    <property type="term" value="P:TRAMP-dependent tRNA surveillance pathway"/>
    <property type="evidence" value="ECO:0007669"/>
    <property type="project" value="TreeGrafter"/>
</dbReference>
<accession>A0A177UZQ7</accession>
<dbReference type="Gene3D" id="3.30.230.70">
    <property type="entry name" value="GHMP Kinase, N-terminal domain"/>
    <property type="match status" value="1"/>
</dbReference>
<dbReference type="GO" id="GO:0000467">
    <property type="term" value="P:exonucleolytic trimming to generate mature 3'-end of 5.8S rRNA from tricistronic rRNA transcript (SSU-rRNA, 5.8S rRNA, LSU-rRNA)"/>
    <property type="evidence" value="ECO:0007669"/>
    <property type="project" value="TreeGrafter"/>
</dbReference>
<gene>
    <name evidence="9" type="ORF">A4X03_0g5385</name>
    <name evidence="8" type="ORF">JKIAZH3_G3209</name>
</gene>
<evidence type="ECO:0000313" key="10">
    <source>
        <dbReference type="Proteomes" id="UP000077671"/>
    </source>
</evidence>
<evidence type="ECO:0000256" key="5">
    <source>
        <dbReference type="ARBA" id="ARBA00022835"/>
    </source>
</evidence>
<dbReference type="GO" id="GO:0071028">
    <property type="term" value="P:nuclear mRNA surveillance"/>
    <property type="evidence" value="ECO:0007669"/>
    <property type="project" value="TreeGrafter"/>
</dbReference>
<keyword evidence="5" id="KW-0271">Exosome</keyword>